<evidence type="ECO:0000313" key="1">
    <source>
        <dbReference type="EMBL" id="KAJ2890691.1"/>
    </source>
</evidence>
<name>A0ACC1LZL5_9FUNG</name>
<dbReference type="EMBL" id="JANBVB010001252">
    <property type="protein sequence ID" value="KAJ2890691.1"/>
    <property type="molecule type" value="Genomic_DNA"/>
</dbReference>
<proteinExistence type="predicted"/>
<dbReference type="Proteomes" id="UP001139981">
    <property type="component" value="Unassembled WGS sequence"/>
</dbReference>
<evidence type="ECO:0000313" key="2">
    <source>
        <dbReference type="Proteomes" id="UP001139981"/>
    </source>
</evidence>
<protein>
    <submittedName>
        <fullName evidence="1">RNA-binding component of cleavage and polyadenylation factor</fullName>
    </submittedName>
</protein>
<comment type="caution">
    <text evidence="1">The sequence shown here is derived from an EMBL/GenBank/DDBJ whole genome shotgun (WGS) entry which is preliminary data.</text>
</comment>
<gene>
    <name evidence="1" type="primary">YTH1</name>
    <name evidence="1" type="ORF">IWW38_003997</name>
</gene>
<keyword evidence="2" id="KW-1185">Reference proteome</keyword>
<accession>A0ACC1LZL5</accession>
<sequence>MDAPSTVAATTTTTTKPAQRITSALDTRSCADTVTFDFEDFIKSKLNLNLTHTPSTAKSRLLPVNDGKIGTCNYFLKGHCWKGAACIYRHLTREQSERAQYESRAIVCKHWLRGLCKKGDQCEFLHELNSRKMPECNFFTTTGRCTSGDECPYKHISPESRIK</sequence>
<organism evidence="1 2">
    <name type="scientific">Coemansia aciculifera</name>
    <dbReference type="NCBI Taxonomy" id="417176"/>
    <lineage>
        <taxon>Eukaryota</taxon>
        <taxon>Fungi</taxon>
        <taxon>Fungi incertae sedis</taxon>
        <taxon>Zoopagomycota</taxon>
        <taxon>Kickxellomycotina</taxon>
        <taxon>Kickxellomycetes</taxon>
        <taxon>Kickxellales</taxon>
        <taxon>Kickxellaceae</taxon>
        <taxon>Coemansia</taxon>
    </lineage>
</organism>
<reference evidence="1" key="1">
    <citation type="submission" date="2022-07" db="EMBL/GenBank/DDBJ databases">
        <title>Phylogenomic reconstructions and comparative analyses of Kickxellomycotina fungi.</title>
        <authorList>
            <person name="Reynolds N.K."/>
            <person name="Stajich J.E."/>
            <person name="Barry K."/>
            <person name="Grigoriev I.V."/>
            <person name="Crous P."/>
            <person name="Smith M.E."/>
        </authorList>
    </citation>
    <scope>NUCLEOTIDE SEQUENCE</scope>
    <source>
        <strain evidence="1">CBS 190363</strain>
    </source>
</reference>
<feature type="non-terminal residue" evidence="1">
    <location>
        <position position="163"/>
    </location>
</feature>